<keyword evidence="2" id="KW-1185">Reference proteome</keyword>
<name>A0A2G9I4W2_9LAMI</name>
<dbReference type="EMBL" id="NKXS01000354">
    <property type="protein sequence ID" value="PIN24789.1"/>
    <property type="molecule type" value="Genomic_DNA"/>
</dbReference>
<comment type="caution">
    <text evidence="1">The sequence shown here is derived from an EMBL/GenBank/DDBJ whole genome shotgun (WGS) entry which is preliminary data.</text>
</comment>
<evidence type="ECO:0000313" key="2">
    <source>
        <dbReference type="Proteomes" id="UP000231279"/>
    </source>
</evidence>
<proteinExistence type="predicted"/>
<organism evidence="1 2">
    <name type="scientific">Handroanthus impetiginosus</name>
    <dbReference type="NCBI Taxonomy" id="429701"/>
    <lineage>
        <taxon>Eukaryota</taxon>
        <taxon>Viridiplantae</taxon>
        <taxon>Streptophyta</taxon>
        <taxon>Embryophyta</taxon>
        <taxon>Tracheophyta</taxon>
        <taxon>Spermatophyta</taxon>
        <taxon>Magnoliopsida</taxon>
        <taxon>eudicotyledons</taxon>
        <taxon>Gunneridae</taxon>
        <taxon>Pentapetalae</taxon>
        <taxon>asterids</taxon>
        <taxon>lamiids</taxon>
        <taxon>Lamiales</taxon>
        <taxon>Bignoniaceae</taxon>
        <taxon>Crescentiina</taxon>
        <taxon>Tabebuia alliance</taxon>
        <taxon>Handroanthus</taxon>
    </lineage>
</organism>
<sequence>MHMRVFRVLIEFDQFTLYFIKKKRIRMRILSNISMGMYEARKIFVLDFLVTEFLRVWSCLVISRSLLYPSKN</sequence>
<protein>
    <submittedName>
        <fullName evidence="1">Uncharacterized protein</fullName>
    </submittedName>
</protein>
<dbReference type="AlphaFoldDB" id="A0A2G9I4W2"/>
<accession>A0A2G9I4W2</accession>
<evidence type="ECO:0000313" key="1">
    <source>
        <dbReference type="EMBL" id="PIN24789.1"/>
    </source>
</evidence>
<reference evidence="2" key="1">
    <citation type="journal article" date="2018" name="Gigascience">
        <title>Genome assembly of the Pink Ipe (Handroanthus impetiginosus, Bignoniaceae), a highly valued, ecologically keystone Neotropical timber forest tree.</title>
        <authorList>
            <person name="Silva-Junior O.B."/>
            <person name="Grattapaglia D."/>
            <person name="Novaes E."/>
            <person name="Collevatti R.G."/>
        </authorList>
    </citation>
    <scope>NUCLEOTIDE SEQUENCE [LARGE SCALE GENOMIC DNA]</scope>
    <source>
        <strain evidence="2">cv. UFG-1</strain>
    </source>
</reference>
<dbReference type="Proteomes" id="UP000231279">
    <property type="component" value="Unassembled WGS sequence"/>
</dbReference>
<gene>
    <name evidence="1" type="ORF">CDL12_02479</name>
</gene>